<dbReference type="RefSeq" id="WP_126607393.1">
    <property type="nucleotide sequence ID" value="NZ_AP025146.1"/>
</dbReference>
<gene>
    <name evidence="1" type="ORF">GCM10007932_04340</name>
</gene>
<dbReference type="AlphaFoldDB" id="A0AAV5NL25"/>
<reference evidence="2" key="1">
    <citation type="journal article" date="2019" name="Int. J. Syst. Evol. Microbiol.">
        <title>The Global Catalogue of Microorganisms (GCM) 10K type strain sequencing project: providing services to taxonomists for standard genome sequencing and annotation.</title>
        <authorList>
            <consortium name="The Broad Institute Genomics Platform"/>
            <consortium name="The Broad Institute Genome Sequencing Center for Infectious Disease"/>
            <person name="Wu L."/>
            <person name="Ma J."/>
        </authorList>
    </citation>
    <scope>NUCLEOTIDE SEQUENCE [LARGE SCALE GENOMIC DNA]</scope>
    <source>
        <strain evidence="2">NBRC 15640</strain>
    </source>
</reference>
<proteinExistence type="predicted"/>
<evidence type="ECO:0000313" key="1">
    <source>
        <dbReference type="EMBL" id="GLQ71074.1"/>
    </source>
</evidence>
<comment type="caution">
    <text evidence="1">The sequence shown here is derived from an EMBL/GenBank/DDBJ whole genome shotgun (WGS) entry which is preliminary data.</text>
</comment>
<keyword evidence="2" id="KW-1185">Reference proteome</keyword>
<dbReference type="Proteomes" id="UP001156690">
    <property type="component" value="Unassembled WGS sequence"/>
</dbReference>
<organism evidence="1 2">
    <name type="scientific">Vibrio penaeicida</name>
    <dbReference type="NCBI Taxonomy" id="104609"/>
    <lineage>
        <taxon>Bacteria</taxon>
        <taxon>Pseudomonadati</taxon>
        <taxon>Pseudomonadota</taxon>
        <taxon>Gammaproteobacteria</taxon>
        <taxon>Vibrionales</taxon>
        <taxon>Vibrionaceae</taxon>
        <taxon>Vibrio</taxon>
    </lineage>
</organism>
<dbReference type="EMBL" id="BSNX01000003">
    <property type="protein sequence ID" value="GLQ71074.1"/>
    <property type="molecule type" value="Genomic_DNA"/>
</dbReference>
<sequence length="74" mass="8230">MIINRIFKLKKLQAGTERYGDCEICDKHVDRTFLLSVSNIAVVHGVEHILNGPLLFGHKKCLSMVTCDKGASIC</sequence>
<protein>
    <submittedName>
        <fullName evidence="1">Uncharacterized protein</fullName>
    </submittedName>
</protein>
<evidence type="ECO:0000313" key="2">
    <source>
        <dbReference type="Proteomes" id="UP001156690"/>
    </source>
</evidence>
<accession>A0AAV5NL25</accession>
<name>A0AAV5NL25_9VIBR</name>